<dbReference type="PANTHER" id="PTHR47169:SF2">
    <property type="entry name" value="OS01G0541250 PROTEIN"/>
    <property type="match status" value="1"/>
</dbReference>
<dbReference type="AlphaFoldDB" id="A2Q556"/>
<dbReference type="EMBL" id="AC160012">
    <property type="protein sequence ID" value="ABN08756.1"/>
    <property type="molecule type" value="Genomic_DNA"/>
</dbReference>
<keyword evidence="3" id="KW-0371">Homeobox</keyword>
<dbReference type="InterPro" id="IPR056671">
    <property type="entry name" value="DUF7769"/>
</dbReference>
<reference evidence="3" key="2">
    <citation type="submission" date="2007-03" db="EMBL/GenBank/DDBJ databases">
        <authorList>
            <consortium name="The International Medicago Genome Annotation Group"/>
        </authorList>
    </citation>
    <scope>NUCLEOTIDE SEQUENCE</scope>
</reference>
<gene>
    <name evidence="3" type="ORF">MtrDRAFT_AC160012g11v2</name>
</gene>
<dbReference type="Pfam" id="PF24964">
    <property type="entry name" value="DUF7769"/>
    <property type="match status" value="1"/>
</dbReference>
<feature type="compositionally biased region" description="Acidic residues" evidence="1">
    <location>
        <begin position="22"/>
        <end position="34"/>
    </location>
</feature>
<evidence type="ECO:0000256" key="1">
    <source>
        <dbReference type="SAM" id="MobiDB-lite"/>
    </source>
</evidence>
<sequence length="277" mass="31466">MSLDIDLEAQPDPNDEGGAAISEDEHDGDDEFDEEPSKGKRSFLSNTEREAVAQILLSESHNGKLKRGTVVRLASTYSVSKDVIYRVLKQIRQSGDARHKKTKNCGRKRIEVDMEKMCDVPLDKRSTYRALGHAIGVNKNILLRNKKEGILRRISSPLKPHLNENNMKSCLRFCLSNLEDSSIPQEPKFKSMYNVVHIDEKWFEMTKKNKKYYLLSDEADPHRTCKNKNYITKVMVLAAVARPRFDSDGNETFSGKIGMFPLVHEVPAIRSSVNRAA</sequence>
<feature type="domain" description="DUF7769" evidence="2">
    <location>
        <begin position="44"/>
        <end position="93"/>
    </location>
</feature>
<dbReference type="Gene3D" id="3.30.420.10">
    <property type="entry name" value="Ribonuclease H-like superfamily/Ribonuclease H"/>
    <property type="match status" value="1"/>
</dbReference>
<dbReference type="GO" id="GO:0003677">
    <property type="term" value="F:DNA binding"/>
    <property type="evidence" value="ECO:0007669"/>
    <property type="project" value="UniProtKB-KW"/>
</dbReference>
<name>A2Q556_MEDTR</name>
<dbReference type="PANTHER" id="PTHR47169">
    <property type="entry name" value="OS01G0541250 PROTEIN"/>
    <property type="match status" value="1"/>
</dbReference>
<dbReference type="InterPro" id="IPR036397">
    <property type="entry name" value="RNaseH_sf"/>
</dbReference>
<feature type="compositionally biased region" description="Acidic residues" evidence="1">
    <location>
        <begin position="1"/>
        <end position="15"/>
    </location>
</feature>
<evidence type="ECO:0000313" key="3">
    <source>
        <dbReference type="EMBL" id="ABN08756.1"/>
    </source>
</evidence>
<reference evidence="3" key="1">
    <citation type="submission" date="2005-04" db="EMBL/GenBank/DDBJ databases">
        <authorList>
            <person name="Town C.D."/>
        </authorList>
    </citation>
    <scope>NUCLEOTIDE SEQUENCE</scope>
</reference>
<accession>A2Q556</accession>
<proteinExistence type="predicted"/>
<organism evidence="3">
    <name type="scientific">Medicago truncatula</name>
    <name type="common">Barrel medic</name>
    <name type="synonym">Medicago tribuloides</name>
    <dbReference type="NCBI Taxonomy" id="3880"/>
    <lineage>
        <taxon>Eukaryota</taxon>
        <taxon>Viridiplantae</taxon>
        <taxon>Streptophyta</taxon>
        <taxon>Embryophyta</taxon>
        <taxon>Tracheophyta</taxon>
        <taxon>Spermatophyta</taxon>
        <taxon>Magnoliopsida</taxon>
        <taxon>eudicotyledons</taxon>
        <taxon>Gunneridae</taxon>
        <taxon>Pentapetalae</taxon>
        <taxon>rosids</taxon>
        <taxon>fabids</taxon>
        <taxon>Fabales</taxon>
        <taxon>Fabaceae</taxon>
        <taxon>Papilionoideae</taxon>
        <taxon>50 kb inversion clade</taxon>
        <taxon>NPAAA clade</taxon>
        <taxon>Hologalegina</taxon>
        <taxon>IRL clade</taxon>
        <taxon>Trifolieae</taxon>
        <taxon>Medicago</taxon>
    </lineage>
</organism>
<protein>
    <submittedName>
        <fullName evidence="3">Homeodomain-like</fullName>
    </submittedName>
</protein>
<feature type="region of interest" description="Disordered" evidence="1">
    <location>
        <begin position="1"/>
        <end position="43"/>
    </location>
</feature>
<evidence type="ECO:0000259" key="2">
    <source>
        <dbReference type="Pfam" id="PF24964"/>
    </source>
</evidence>